<accession>A0ABN9AVN0</accession>
<dbReference type="EMBL" id="CATNWA010001241">
    <property type="protein sequence ID" value="CAI9539548.1"/>
    <property type="molecule type" value="Genomic_DNA"/>
</dbReference>
<organism evidence="1 2">
    <name type="scientific">Staurois parvus</name>
    <dbReference type="NCBI Taxonomy" id="386267"/>
    <lineage>
        <taxon>Eukaryota</taxon>
        <taxon>Metazoa</taxon>
        <taxon>Chordata</taxon>
        <taxon>Craniata</taxon>
        <taxon>Vertebrata</taxon>
        <taxon>Euteleostomi</taxon>
        <taxon>Amphibia</taxon>
        <taxon>Batrachia</taxon>
        <taxon>Anura</taxon>
        <taxon>Neobatrachia</taxon>
        <taxon>Ranoidea</taxon>
        <taxon>Ranidae</taxon>
        <taxon>Staurois</taxon>
    </lineage>
</organism>
<protein>
    <submittedName>
        <fullName evidence="1">Uncharacterized protein</fullName>
    </submittedName>
</protein>
<feature type="non-terminal residue" evidence="1">
    <location>
        <position position="106"/>
    </location>
</feature>
<comment type="caution">
    <text evidence="1">The sequence shown here is derived from an EMBL/GenBank/DDBJ whole genome shotgun (WGS) entry which is preliminary data.</text>
</comment>
<name>A0ABN9AVN0_9NEOB</name>
<reference evidence="1" key="1">
    <citation type="submission" date="2023-05" db="EMBL/GenBank/DDBJ databases">
        <authorList>
            <person name="Stuckert A."/>
        </authorList>
    </citation>
    <scope>NUCLEOTIDE SEQUENCE</scope>
</reference>
<evidence type="ECO:0000313" key="2">
    <source>
        <dbReference type="Proteomes" id="UP001162483"/>
    </source>
</evidence>
<keyword evidence="2" id="KW-1185">Reference proteome</keyword>
<dbReference type="Proteomes" id="UP001162483">
    <property type="component" value="Unassembled WGS sequence"/>
</dbReference>
<evidence type="ECO:0000313" key="1">
    <source>
        <dbReference type="EMBL" id="CAI9539548.1"/>
    </source>
</evidence>
<gene>
    <name evidence="1" type="ORF">SPARVUS_LOCUS1607179</name>
</gene>
<sequence length="106" mass="11188">MPPANAHQCHISVPPINASQCHLSVLPVPYQCPVSVAYQCASVCLSVPPNSASQCRLSVPYMSAAFQCSSVILVNVNAHQCLLISASATYQCPSVQPISAHHCSLI</sequence>
<proteinExistence type="predicted"/>